<dbReference type="PANTHER" id="PTHR38248:SF2">
    <property type="entry name" value="FUNK1 11"/>
    <property type="match status" value="1"/>
</dbReference>
<dbReference type="OrthoDB" id="2830482at2759"/>
<feature type="domain" description="Fungal-type protein kinase" evidence="2">
    <location>
        <begin position="196"/>
        <end position="574"/>
    </location>
</feature>
<dbReference type="SUPFAM" id="SSF56112">
    <property type="entry name" value="Protein kinase-like (PK-like)"/>
    <property type="match status" value="1"/>
</dbReference>
<comment type="caution">
    <text evidence="3">The sequence shown here is derived from an EMBL/GenBank/DDBJ whole genome shotgun (WGS) entry which is preliminary data.</text>
</comment>
<dbReference type="Gene3D" id="1.10.510.10">
    <property type="entry name" value="Transferase(Phosphotransferase) domain 1"/>
    <property type="match status" value="1"/>
</dbReference>
<feature type="region of interest" description="Disordered" evidence="1">
    <location>
        <begin position="708"/>
        <end position="730"/>
    </location>
</feature>
<accession>A0A369KDG2</accession>
<keyword evidence="4" id="KW-1185">Reference proteome</keyword>
<dbReference type="STRING" id="39966.A0A369KDG2"/>
<sequence>MSSSSPSEPAIINDKGPCTRSRTAAVPAQGQKSRPSRSTGPVTPPRVAASAVPQHIAKMPGTPFVHKSSATAPYTSNALFSPPKFRRMALEMRSKFIAPMRPQAFLDQFLPVAKSTKKPWKWNAELKGILQEVAGKTKEVHMYQPLIEALQVACDGNLVLVNTSAVPDPGAGILVPEGLKPDITWYGPDYDSATGKVTDFSLMEVHMELNKNENDDGLLDDGTLSFENSTIVTYATAQLGLQFRTHIFSVLLCGAYARFIRWDRTGAIVSARFDYTASDALLQFFWRYGKLSPEARGKDLSISRPTPKEELEARAGLKTDPDAPSALLKFSVFDEASKELRFFVGNEQGLKGNSSATGRATRTFKVWDLHGQRPVLLKDTWRVLLPGMQKEGDIYAILHDKSVPYISEVVCSGDAFPVESAGTDNHRTCTHLFATSRWIKRMPEWEKFEGLKPHSHYRIVLEAIGDDLTSFKSSKELVTATQDALEALFVAYRDAHIMHCDISSRNIMIRNGRGLLIDWDLAKAFELDETTGEPIVGDHGTWQFIAYRLVSTPDTLSHTLMDDMESLVHVLNWVALRSMRHSIPHDQLAALLHNVFDAHHKAGAGWVADFSKETFLTGRGITTVGLENSVFVQLLADLAQVFAVQYEAPPLEACAQLDELNKRGGLANANYMDVLKVAKAVEYREREKQRKNPEWMLARMTAALEDASWPSDDAGDPNEVPTSTMMKIMS</sequence>
<dbReference type="InterPro" id="IPR011009">
    <property type="entry name" value="Kinase-like_dom_sf"/>
</dbReference>
<dbReference type="InParanoid" id="A0A369KDG2"/>
<feature type="compositionally biased region" description="Polar residues" evidence="1">
    <location>
        <begin position="720"/>
        <end position="730"/>
    </location>
</feature>
<evidence type="ECO:0000313" key="4">
    <source>
        <dbReference type="Proteomes" id="UP000076154"/>
    </source>
</evidence>
<evidence type="ECO:0000313" key="3">
    <source>
        <dbReference type="EMBL" id="RDB29803.1"/>
    </source>
</evidence>
<dbReference type="PANTHER" id="PTHR38248">
    <property type="entry name" value="FUNK1 6"/>
    <property type="match status" value="1"/>
</dbReference>
<feature type="compositionally biased region" description="Polar residues" evidence="1">
    <location>
        <begin position="30"/>
        <end position="41"/>
    </location>
</feature>
<protein>
    <recommendedName>
        <fullName evidence="2">Fungal-type protein kinase domain-containing protein</fullName>
    </recommendedName>
</protein>
<gene>
    <name evidence="3" type="ORF">Hypma_013875</name>
</gene>
<feature type="region of interest" description="Disordered" evidence="1">
    <location>
        <begin position="1"/>
        <end position="48"/>
    </location>
</feature>
<dbReference type="InterPro" id="IPR040976">
    <property type="entry name" value="Pkinase_fungal"/>
</dbReference>
<dbReference type="Proteomes" id="UP000076154">
    <property type="component" value="Unassembled WGS sequence"/>
</dbReference>
<reference evidence="3" key="1">
    <citation type="submission" date="2018-04" db="EMBL/GenBank/DDBJ databases">
        <title>Whole genome sequencing of Hypsizygus marmoreus.</title>
        <authorList>
            <person name="Choi I.-G."/>
            <person name="Min B."/>
            <person name="Kim J.-G."/>
            <person name="Kim S."/>
            <person name="Oh Y.-L."/>
            <person name="Kong W.-S."/>
            <person name="Park H."/>
            <person name="Jeong J."/>
            <person name="Song E.-S."/>
        </authorList>
    </citation>
    <scope>NUCLEOTIDE SEQUENCE [LARGE SCALE GENOMIC DNA]</scope>
    <source>
        <strain evidence="3">51987-8</strain>
    </source>
</reference>
<dbReference type="Pfam" id="PF17667">
    <property type="entry name" value="Pkinase_fungal"/>
    <property type="match status" value="1"/>
</dbReference>
<evidence type="ECO:0000256" key="1">
    <source>
        <dbReference type="SAM" id="MobiDB-lite"/>
    </source>
</evidence>
<evidence type="ECO:0000259" key="2">
    <source>
        <dbReference type="Pfam" id="PF17667"/>
    </source>
</evidence>
<proteinExistence type="predicted"/>
<organism evidence="3 4">
    <name type="scientific">Hypsizygus marmoreus</name>
    <name type="common">White beech mushroom</name>
    <name type="synonym">Agaricus marmoreus</name>
    <dbReference type="NCBI Taxonomy" id="39966"/>
    <lineage>
        <taxon>Eukaryota</taxon>
        <taxon>Fungi</taxon>
        <taxon>Dikarya</taxon>
        <taxon>Basidiomycota</taxon>
        <taxon>Agaricomycotina</taxon>
        <taxon>Agaricomycetes</taxon>
        <taxon>Agaricomycetidae</taxon>
        <taxon>Agaricales</taxon>
        <taxon>Tricholomatineae</taxon>
        <taxon>Lyophyllaceae</taxon>
        <taxon>Hypsizygus</taxon>
    </lineage>
</organism>
<dbReference type="AlphaFoldDB" id="A0A369KDG2"/>
<name>A0A369KDG2_HYPMA</name>
<dbReference type="EMBL" id="LUEZ02000009">
    <property type="protein sequence ID" value="RDB29803.1"/>
    <property type="molecule type" value="Genomic_DNA"/>
</dbReference>